<gene>
    <name evidence="1" type="ORF">METZ01_LOCUS23508</name>
</gene>
<evidence type="ECO:0008006" key="2">
    <source>
        <dbReference type="Google" id="ProtNLM"/>
    </source>
</evidence>
<dbReference type="PANTHER" id="PTHR38692">
    <property type="entry name" value="PROTEIN SMG"/>
    <property type="match status" value="1"/>
</dbReference>
<reference evidence="1" key="1">
    <citation type="submission" date="2018-05" db="EMBL/GenBank/DDBJ databases">
        <authorList>
            <person name="Lanie J.A."/>
            <person name="Ng W.-L."/>
            <person name="Kazmierczak K.M."/>
            <person name="Andrzejewski T.M."/>
            <person name="Davidsen T.M."/>
            <person name="Wayne K.J."/>
            <person name="Tettelin H."/>
            <person name="Glass J.I."/>
            <person name="Rusch D."/>
            <person name="Podicherti R."/>
            <person name="Tsui H.-C.T."/>
            <person name="Winkler M.E."/>
        </authorList>
    </citation>
    <scope>NUCLEOTIDE SEQUENCE</scope>
</reference>
<name>A0A381PVI0_9ZZZZ</name>
<dbReference type="InterPro" id="IPR007456">
    <property type="entry name" value="Smg"/>
</dbReference>
<dbReference type="AlphaFoldDB" id="A0A381PVI0"/>
<accession>A0A381PVI0</accession>
<sequence>MKENVLDVLIYLFETYANTNDQQDHSENQLLIKLRSAGFSHIEIDRAMDWLDSLVQIENKFDLDTQAETCTRIYNDIELSRLNSSCRGFISNLEHRGILSLKQREILIDRLLALETAAFDIEQIKWIVLMLLFSQPGQEAAYSKMEDLVFSSETNMLH</sequence>
<organism evidence="1">
    <name type="scientific">marine metagenome</name>
    <dbReference type="NCBI Taxonomy" id="408172"/>
    <lineage>
        <taxon>unclassified sequences</taxon>
        <taxon>metagenomes</taxon>
        <taxon>ecological metagenomes</taxon>
    </lineage>
</organism>
<protein>
    <recommendedName>
        <fullName evidence="2">Protein Smg homolog</fullName>
    </recommendedName>
</protein>
<dbReference type="Pfam" id="PF04361">
    <property type="entry name" value="DUF494"/>
    <property type="match status" value="1"/>
</dbReference>
<proteinExistence type="inferred from homology"/>
<dbReference type="PANTHER" id="PTHR38692:SF1">
    <property type="entry name" value="PROTEIN SMG"/>
    <property type="match status" value="1"/>
</dbReference>
<evidence type="ECO:0000313" key="1">
    <source>
        <dbReference type="EMBL" id="SUZ70654.1"/>
    </source>
</evidence>
<dbReference type="EMBL" id="UINC01001097">
    <property type="protein sequence ID" value="SUZ70654.1"/>
    <property type="molecule type" value="Genomic_DNA"/>
</dbReference>
<dbReference type="HAMAP" id="MF_00598">
    <property type="entry name" value="Smg"/>
    <property type="match status" value="1"/>
</dbReference>